<keyword evidence="5 9" id="KW-0812">Transmembrane</keyword>
<dbReference type="PANTHER" id="PTHR33529:SF2">
    <property type="entry name" value="LIPOPOLYSACCHARIDE EXPORT SYSTEM PERMEASE PROTEIN LPTG"/>
    <property type="match status" value="1"/>
</dbReference>
<dbReference type="InterPro" id="IPR030923">
    <property type="entry name" value="LptG"/>
</dbReference>
<reference evidence="10 11" key="1">
    <citation type="submission" date="2020-08" db="EMBL/GenBank/DDBJ databases">
        <title>A Genomic Blueprint of the Chicken Gut Microbiome.</title>
        <authorList>
            <person name="Gilroy R."/>
            <person name="Ravi A."/>
            <person name="Getino M."/>
            <person name="Pursley I."/>
            <person name="Horton D.L."/>
            <person name="Alikhan N.-F."/>
            <person name="Baker D."/>
            <person name="Gharbi K."/>
            <person name="Hall N."/>
            <person name="Watson M."/>
            <person name="Adriaenssens E.M."/>
            <person name="Foster-Nyarko E."/>
            <person name="Jarju S."/>
            <person name="Secka A."/>
            <person name="Antonio M."/>
            <person name="Oren A."/>
            <person name="Chaudhuri R."/>
            <person name="La Ragione R.M."/>
            <person name="Hildebrand F."/>
            <person name="Pallen M.J."/>
        </authorList>
    </citation>
    <scope>NUCLEOTIDE SEQUENCE [LARGE SCALE GENOMIC DNA]</scope>
    <source>
        <strain evidence="10 11">Sa2BVA3</strain>
    </source>
</reference>
<feature type="transmembrane region" description="Helical" evidence="9">
    <location>
        <begin position="12"/>
        <end position="37"/>
    </location>
</feature>
<dbReference type="PANTHER" id="PTHR33529">
    <property type="entry name" value="SLR0882 PROTEIN-RELATED"/>
    <property type="match status" value="1"/>
</dbReference>
<feature type="transmembrane region" description="Helical" evidence="9">
    <location>
        <begin position="287"/>
        <end position="305"/>
    </location>
</feature>
<feature type="transmembrane region" description="Helical" evidence="9">
    <location>
        <begin position="65"/>
        <end position="82"/>
    </location>
</feature>
<evidence type="ECO:0000256" key="3">
    <source>
        <dbReference type="ARBA" id="ARBA00007725"/>
    </source>
</evidence>
<evidence type="ECO:0000313" key="11">
    <source>
        <dbReference type="Proteomes" id="UP000647183"/>
    </source>
</evidence>
<dbReference type="RefSeq" id="WP_191729736.1">
    <property type="nucleotide sequence ID" value="NZ_JACSQJ010000006.1"/>
</dbReference>
<comment type="similarity">
    <text evidence="3">Belongs to the LptF/LptG family.</text>
</comment>
<evidence type="ECO:0000256" key="2">
    <source>
        <dbReference type="ARBA" id="ARBA00004651"/>
    </source>
</evidence>
<dbReference type="NCBIfam" id="TIGR04408">
    <property type="entry name" value="LptG_lptG"/>
    <property type="match status" value="1"/>
</dbReference>
<feature type="transmembrane region" description="Helical" evidence="9">
    <location>
        <begin position="347"/>
        <end position="364"/>
    </location>
</feature>
<keyword evidence="6 9" id="KW-1133">Transmembrane helix</keyword>
<evidence type="ECO:0000256" key="7">
    <source>
        <dbReference type="ARBA" id="ARBA00023136"/>
    </source>
</evidence>
<evidence type="ECO:0000256" key="8">
    <source>
        <dbReference type="ARBA" id="ARBA00026081"/>
    </source>
</evidence>
<dbReference type="Pfam" id="PF03739">
    <property type="entry name" value="LptF_LptG"/>
    <property type="match status" value="1"/>
</dbReference>
<protein>
    <submittedName>
        <fullName evidence="10">LPS export ABC transporter permease LptG</fullName>
    </submittedName>
</protein>
<comment type="function">
    <text evidence="1">Part of the ABC transporter complex LptBFG involved in the translocation of lipopolysaccharide (LPS) from the inner membrane to the outer membrane.</text>
</comment>
<comment type="caution">
    <text evidence="10">The sequence shown here is derived from an EMBL/GenBank/DDBJ whole genome shotgun (WGS) entry which is preliminary data.</text>
</comment>
<feature type="transmembrane region" description="Helical" evidence="9">
    <location>
        <begin position="317"/>
        <end position="335"/>
    </location>
</feature>
<comment type="subcellular location">
    <subcellularLocation>
        <location evidence="2">Cell membrane</location>
        <topology evidence="2">Multi-pass membrane protein</topology>
    </subcellularLocation>
</comment>
<sequence>MMPFPKIHDLHVARVVVATVLLVWTVLVGLDAVLAAADEVKNMGQGNYGFVSGLTYVAYTLPRRAYTMFPTAAVIGALMGLGQLAATSELTALRALGISRRRLSVSVAAPLALLTALMMLSGETLGPGAQRSADAMRAAARSNDVIVAQYSGLWAREGNTFLNARDGQERAEGGEAWLELNDVRMFEFDADGRLESIANVGLAEHRSGGWLLRDVRRVSFEERAVTEVRVDEERWESRLDAAALAASAGGAFRPRYMSARDLAQGIEYRKRNALDASEYEEHYWARWFYPVNVLALCLAAIPFAFGSLRSGGLGRRLFIGVVFALGFWMLQNQVAKLAAVYGFDYRLAYALPPLLMLTISWLLFRRRSG</sequence>
<evidence type="ECO:0000256" key="4">
    <source>
        <dbReference type="ARBA" id="ARBA00022475"/>
    </source>
</evidence>
<evidence type="ECO:0000256" key="6">
    <source>
        <dbReference type="ARBA" id="ARBA00022989"/>
    </source>
</evidence>
<gene>
    <name evidence="10" type="primary">lptG</name>
    <name evidence="10" type="ORF">H9645_10950</name>
</gene>
<name>A0ABR8UKI5_9GAMM</name>
<evidence type="ECO:0000256" key="5">
    <source>
        <dbReference type="ARBA" id="ARBA00022692"/>
    </source>
</evidence>
<dbReference type="Proteomes" id="UP000647183">
    <property type="component" value="Unassembled WGS sequence"/>
</dbReference>
<accession>A0ABR8UKI5</accession>
<keyword evidence="4" id="KW-1003">Cell membrane</keyword>
<dbReference type="EMBL" id="JACSQJ010000006">
    <property type="protein sequence ID" value="MBD7988542.1"/>
    <property type="molecule type" value="Genomic_DNA"/>
</dbReference>
<proteinExistence type="inferred from homology"/>
<dbReference type="InterPro" id="IPR005495">
    <property type="entry name" value="LptG/LptF_permease"/>
</dbReference>
<keyword evidence="11" id="KW-1185">Reference proteome</keyword>
<evidence type="ECO:0000313" key="10">
    <source>
        <dbReference type="EMBL" id="MBD7988542.1"/>
    </source>
</evidence>
<organism evidence="10 11">
    <name type="scientific">Luteimonas colneyensis</name>
    <dbReference type="NCBI Taxonomy" id="2762230"/>
    <lineage>
        <taxon>Bacteria</taxon>
        <taxon>Pseudomonadati</taxon>
        <taxon>Pseudomonadota</taxon>
        <taxon>Gammaproteobacteria</taxon>
        <taxon>Lysobacterales</taxon>
        <taxon>Lysobacteraceae</taxon>
        <taxon>Luteimonas</taxon>
    </lineage>
</organism>
<comment type="subunit">
    <text evidence="8">Component of the lipopolysaccharide transport and assembly complex. The LptBFG transporter is composed of two ATP-binding proteins (LptB) and two transmembrane proteins (LptF and LptG).</text>
</comment>
<keyword evidence="7 9" id="KW-0472">Membrane</keyword>
<evidence type="ECO:0000256" key="1">
    <source>
        <dbReference type="ARBA" id="ARBA00002265"/>
    </source>
</evidence>
<evidence type="ECO:0000256" key="9">
    <source>
        <dbReference type="SAM" id="Phobius"/>
    </source>
</evidence>